<dbReference type="PANTHER" id="PTHR10492:SF95">
    <property type="entry name" value="HELITRON HELICASE-LIKE DOMAIN-CONTAINING PROTEIN"/>
    <property type="match status" value="1"/>
</dbReference>
<reference evidence="1 2" key="1">
    <citation type="submission" date="2015-04" db="EMBL/GenBank/DDBJ databases">
        <title>Lasius niger genome sequencing.</title>
        <authorList>
            <person name="Konorov E.A."/>
            <person name="Nikitin M.A."/>
            <person name="Kirill M.V."/>
            <person name="Chang P."/>
        </authorList>
    </citation>
    <scope>NUCLEOTIDE SEQUENCE [LARGE SCALE GENOMIC DNA]</scope>
    <source>
        <tissue evidence="1">Whole</tissue>
    </source>
</reference>
<proteinExistence type="predicted"/>
<organism evidence="1 2">
    <name type="scientific">Lasius niger</name>
    <name type="common">Black garden ant</name>
    <dbReference type="NCBI Taxonomy" id="67767"/>
    <lineage>
        <taxon>Eukaryota</taxon>
        <taxon>Metazoa</taxon>
        <taxon>Ecdysozoa</taxon>
        <taxon>Arthropoda</taxon>
        <taxon>Hexapoda</taxon>
        <taxon>Insecta</taxon>
        <taxon>Pterygota</taxon>
        <taxon>Neoptera</taxon>
        <taxon>Endopterygota</taxon>
        <taxon>Hymenoptera</taxon>
        <taxon>Apocrita</taxon>
        <taxon>Aculeata</taxon>
        <taxon>Formicoidea</taxon>
        <taxon>Formicidae</taxon>
        <taxon>Formicinae</taxon>
        <taxon>Lasius</taxon>
        <taxon>Lasius</taxon>
    </lineage>
</organism>
<evidence type="ECO:0000313" key="1">
    <source>
        <dbReference type="EMBL" id="KMQ84790.1"/>
    </source>
</evidence>
<evidence type="ECO:0000313" key="2">
    <source>
        <dbReference type="Proteomes" id="UP000036403"/>
    </source>
</evidence>
<keyword evidence="2" id="KW-1185">Reference proteome</keyword>
<gene>
    <name evidence="1" type="ORF">RF55_17116</name>
</gene>
<sequence>YIYKGHDAATITIEPITENAVIDHDEIRDYIEARYVGPVEASWRILDKKLQDKSHSIMRLPVHLPNEQNVIIENKSIEDAVTSTSNTNRIISFTIIVNLTVEGATSFDDLRTVSGEIYQSFSETCLALGLIEDDDEWKRAMNEAVEWMMPRQLRKLFVHILLHCQPLHPEELWESFKVALSEDYTRHFDILQGQKKAYEQIGAMLLAEGKSFTDFPQMEQIIENNEEKYYVTLEQAELKNWN</sequence>
<dbReference type="EMBL" id="LBMM01015475">
    <property type="protein sequence ID" value="KMQ84790.1"/>
    <property type="molecule type" value="Genomic_DNA"/>
</dbReference>
<feature type="non-terminal residue" evidence="1">
    <location>
        <position position="1"/>
    </location>
</feature>
<dbReference type="AlphaFoldDB" id="A0A0J7MWE2"/>
<dbReference type="PANTHER" id="PTHR10492">
    <property type="match status" value="1"/>
</dbReference>
<dbReference type="STRING" id="67767.A0A0J7MWE2"/>
<protein>
    <submittedName>
        <fullName evidence="1">Uncharacterized protein</fullName>
    </submittedName>
</protein>
<dbReference type="OrthoDB" id="7554148at2759"/>
<name>A0A0J7MWE2_LASNI</name>
<dbReference type="PaxDb" id="67767-A0A0J7MWE2"/>
<accession>A0A0J7MWE2</accession>
<comment type="caution">
    <text evidence="1">The sequence shown here is derived from an EMBL/GenBank/DDBJ whole genome shotgun (WGS) entry which is preliminary data.</text>
</comment>
<dbReference type="Proteomes" id="UP000036403">
    <property type="component" value="Unassembled WGS sequence"/>
</dbReference>